<evidence type="ECO:0000313" key="2">
    <source>
        <dbReference type="EMBL" id="KAK4173915.1"/>
    </source>
</evidence>
<dbReference type="AlphaFoldDB" id="A0AAN6W2Q7"/>
<protein>
    <recommendedName>
        <fullName evidence="1">HNH nuclease domain-containing protein</fullName>
    </recommendedName>
</protein>
<dbReference type="InterPro" id="IPR003615">
    <property type="entry name" value="HNH_nuc"/>
</dbReference>
<dbReference type="Proteomes" id="UP001302321">
    <property type="component" value="Unassembled WGS sequence"/>
</dbReference>
<reference evidence="2" key="2">
    <citation type="submission" date="2023-05" db="EMBL/GenBank/DDBJ databases">
        <authorList>
            <consortium name="Lawrence Berkeley National Laboratory"/>
            <person name="Steindorff A."/>
            <person name="Hensen N."/>
            <person name="Bonometti L."/>
            <person name="Westerberg I."/>
            <person name="Brannstrom I.O."/>
            <person name="Guillou S."/>
            <person name="Cros-Aarteil S."/>
            <person name="Calhoun S."/>
            <person name="Haridas S."/>
            <person name="Kuo A."/>
            <person name="Mondo S."/>
            <person name="Pangilinan J."/>
            <person name="Riley R."/>
            <person name="Labutti K."/>
            <person name="Andreopoulos B."/>
            <person name="Lipzen A."/>
            <person name="Chen C."/>
            <person name="Yanf M."/>
            <person name="Daum C."/>
            <person name="Ng V."/>
            <person name="Clum A."/>
            <person name="Ohm R."/>
            <person name="Martin F."/>
            <person name="Silar P."/>
            <person name="Natvig D."/>
            <person name="Lalanne C."/>
            <person name="Gautier V."/>
            <person name="Ament-Velasquez S.L."/>
            <person name="Kruys A."/>
            <person name="Hutchinson M.I."/>
            <person name="Powell A.J."/>
            <person name="Barry K."/>
            <person name="Miller A.N."/>
            <person name="Grigoriev I.V."/>
            <person name="Debuchy R."/>
            <person name="Gladieux P."/>
            <person name="Thoren M.H."/>
            <person name="Johannesson H."/>
        </authorList>
    </citation>
    <scope>NUCLEOTIDE SEQUENCE</scope>
    <source>
        <strain evidence="2">CBS 892.96</strain>
    </source>
</reference>
<gene>
    <name evidence="2" type="ORF">QBC36DRAFT_389382</name>
</gene>
<dbReference type="EMBL" id="MU866312">
    <property type="protein sequence ID" value="KAK4173915.1"/>
    <property type="molecule type" value="Genomic_DNA"/>
</dbReference>
<proteinExistence type="predicted"/>
<dbReference type="Pfam" id="PF13391">
    <property type="entry name" value="HNH_2"/>
    <property type="match status" value="1"/>
</dbReference>
<keyword evidence="3" id="KW-1185">Reference proteome</keyword>
<name>A0AAN6W2Q7_9PEZI</name>
<accession>A0AAN6W2Q7</accession>
<comment type="caution">
    <text evidence="2">The sequence shown here is derived from an EMBL/GenBank/DDBJ whole genome shotgun (WGS) entry which is preliminary data.</text>
</comment>
<evidence type="ECO:0000313" key="3">
    <source>
        <dbReference type="Proteomes" id="UP001302321"/>
    </source>
</evidence>
<sequence>MVMVLGRCAPVPSHMGKAALSVLNIFDHGVADLLAGNEIDRPRNAITVTHNLHRFFGDFEVFFKPNRSIDSPLPRLLALHRAITHIIRLSVAGAYIGKILDDLEKKVIRADGSTELSHAVTLKLGGCLDGTIYV</sequence>
<reference evidence="2" key="1">
    <citation type="journal article" date="2023" name="Mol. Phylogenet. Evol.">
        <title>Genome-scale phylogeny and comparative genomics of the fungal order Sordariales.</title>
        <authorList>
            <person name="Hensen N."/>
            <person name="Bonometti L."/>
            <person name="Westerberg I."/>
            <person name="Brannstrom I.O."/>
            <person name="Guillou S."/>
            <person name="Cros-Aarteil S."/>
            <person name="Calhoun S."/>
            <person name="Haridas S."/>
            <person name="Kuo A."/>
            <person name="Mondo S."/>
            <person name="Pangilinan J."/>
            <person name="Riley R."/>
            <person name="LaButti K."/>
            <person name="Andreopoulos B."/>
            <person name="Lipzen A."/>
            <person name="Chen C."/>
            <person name="Yan M."/>
            <person name="Daum C."/>
            <person name="Ng V."/>
            <person name="Clum A."/>
            <person name="Steindorff A."/>
            <person name="Ohm R.A."/>
            <person name="Martin F."/>
            <person name="Silar P."/>
            <person name="Natvig D.O."/>
            <person name="Lalanne C."/>
            <person name="Gautier V."/>
            <person name="Ament-Velasquez S.L."/>
            <person name="Kruys A."/>
            <person name="Hutchinson M.I."/>
            <person name="Powell A.J."/>
            <person name="Barry K."/>
            <person name="Miller A.N."/>
            <person name="Grigoriev I.V."/>
            <person name="Debuchy R."/>
            <person name="Gladieux P."/>
            <person name="Hiltunen Thoren M."/>
            <person name="Johannesson H."/>
        </authorList>
    </citation>
    <scope>NUCLEOTIDE SEQUENCE</scope>
    <source>
        <strain evidence="2">CBS 892.96</strain>
    </source>
</reference>
<evidence type="ECO:0000259" key="1">
    <source>
        <dbReference type="Pfam" id="PF13391"/>
    </source>
</evidence>
<organism evidence="2 3">
    <name type="scientific">Triangularia setosa</name>
    <dbReference type="NCBI Taxonomy" id="2587417"/>
    <lineage>
        <taxon>Eukaryota</taxon>
        <taxon>Fungi</taxon>
        <taxon>Dikarya</taxon>
        <taxon>Ascomycota</taxon>
        <taxon>Pezizomycotina</taxon>
        <taxon>Sordariomycetes</taxon>
        <taxon>Sordariomycetidae</taxon>
        <taxon>Sordariales</taxon>
        <taxon>Podosporaceae</taxon>
        <taxon>Triangularia</taxon>
    </lineage>
</organism>
<feature type="domain" description="HNH nuclease" evidence="1">
    <location>
        <begin position="26"/>
        <end position="63"/>
    </location>
</feature>